<reference evidence="2 3" key="1">
    <citation type="submission" date="2018-10" db="EMBL/GenBank/DDBJ databases">
        <title>Genomic Encyclopedia of Archaeal and Bacterial Type Strains, Phase II (KMG-II): from individual species to whole genera.</title>
        <authorList>
            <person name="Goeker M."/>
        </authorList>
    </citation>
    <scope>NUCLEOTIDE SEQUENCE [LARGE SCALE GENOMIC DNA]</scope>
    <source>
        <strain evidence="2 3">DSM 25230</strain>
    </source>
</reference>
<comment type="caution">
    <text evidence="2">The sequence shown here is derived from an EMBL/GenBank/DDBJ whole genome shotgun (WGS) entry which is preliminary data.</text>
</comment>
<evidence type="ECO:0000313" key="3">
    <source>
        <dbReference type="Proteomes" id="UP000269412"/>
    </source>
</evidence>
<dbReference type="EMBL" id="RBIQ01000007">
    <property type="protein sequence ID" value="RKR14815.1"/>
    <property type="molecule type" value="Genomic_DNA"/>
</dbReference>
<dbReference type="Gene3D" id="2.60.40.740">
    <property type="match status" value="1"/>
</dbReference>
<feature type="domain" description="MAM" evidence="1">
    <location>
        <begin position="1470"/>
        <end position="1517"/>
    </location>
</feature>
<dbReference type="InterPro" id="IPR025667">
    <property type="entry name" value="SprB_repeat"/>
</dbReference>
<organism evidence="2 3">
    <name type="scientific">Maribacter vaceletii</name>
    <dbReference type="NCBI Taxonomy" id="1206816"/>
    <lineage>
        <taxon>Bacteria</taxon>
        <taxon>Pseudomonadati</taxon>
        <taxon>Bacteroidota</taxon>
        <taxon>Flavobacteriia</taxon>
        <taxon>Flavobacteriales</taxon>
        <taxon>Flavobacteriaceae</taxon>
        <taxon>Maribacter</taxon>
    </lineage>
</organism>
<dbReference type="InterPro" id="IPR026341">
    <property type="entry name" value="T9SS_type_B"/>
</dbReference>
<name>A0A495ED59_9FLAO</name>
<dbReference type="OrthoDB" id="607469at2"/>
<evidence type="ECO:0000313" key="2">
    <source>
        <dbReference type="EMBL" id="RKR14815.1"/>
    </source>
</evidence>
<proteinExistence type="predicted"/>
<accession>A0A495ED59</accession>
<dbReference type="Pfam" id="PF13585">
    <property type="entry name" value="CHU_C"/>
    <property type="match status" value="1"/>
</dbReference>
<dbReference type="RefSeq" id="WP_121064356.1">
    <property type="nucleotide sequence ID" value="NZ_RBIQ01000007.1"/>
</dbReference>
<dbReference type="PROSITE" id="PS50060">
    <property type="entry name" value="MAM_2"/>
    <property type="match status" value="1"/>
</dbReference>
<evidence type="ECO:0000259" key="1">
    <source>
        <dbReference type="PROSITE" id="PS50060"/>
    </source>
</evidence>
<keyword evidence="3" id="KW-1185">Reference proteome</keyword>
<protein>
    <submittedName>
        <fullName evidence="2">Gliding motility-associated-like protein</fullName>
    </submittedName>
</protein>
<sequence>MKAITFKKPNLLVLIIFLLTIGFSGFSQEYRSFTRDYGGGNTYRYQNNLKGDLTFISNNILNRDQGTATTTPNDAYNNQNVRVPNNQRPPDYYNAETGGFYNYNDFKNMQYIDVDTDASTFSSSSATFTFPDPNCNLIRYAGLYWSATYPSEIGGQTPGTNRRTDFNQIQFKVPNGNYVPVTGEILFDGFTNTQTRANSPYACYADVTSLITPLANPEGEYTIADVRATLGNGFTGGSAAGWTLVIVYENPTMSGKLITTFDGFARVTGTSSIPINYSGFTTIPAGSVKAQIGAGALEGDFSIGGDQMRIRAASSGGGFSLVREVSDKINPNNFFNSDITLDGDLTTNRNPNSSNTLGYDTDIFELRNLGNSVIPNNETAATFQFRTNGDQYYPFFNSFNIEIIEPEIVLEKKVEDIAGNDITGLGVNLGQVLDYVLSFQNIGNDHATGPISGDPNSHYTITDILPINVTLDESNFDLPTGVTYTYNPATRTVVFDIPDNLVNENDPIYSIRMRVRVAENCFDFIDACTDLIQNLAYSTYSGVINDNVISDDPSVTDFDNCGFTTPGATNFLLDDLSDCNFTRTVQLCGDDVVLDAGDNFDDYIWYRDENNNNQIDPGVDTVLNDGNPDNDLSTIIVTEAGFYMVDKIIPAPCKGFREYITVERFGDNTVNPIIDYFNTVNGDADATNDIQGEIVQCSVDGDMLPKIFLCGIADSELLQVNILDAQSIVWEQLNEGSCDPAGDDCANKNLTCTWSQVSTGNSYDVNTPGKYRLVVNYQNGCFNRFYFNVFQNTLDIEYTSNDVICTTPGNIRITSPNSGYGYQLINVSTTPNTVEIPFSANNGPNFSFTSNGAYRVEVVQLDNSGNPIPNACIFSTPEIGIRDRDFQVEITTTSANCNSNGSIDISVLNVEPDYTYVLRRSDGTIIDDETAQPDNTHSFDVVPGDYIVETSTGDGCFNSQNITVNRIPDPTLSAVTTQNIGCTAGTITLTPNGGFPNPSYGFAIWSKDGVDLYSDVSDIPADAYQTTTTFSFGWVTTIDEDGNETRTYTPGEDGSYEFILIDDNGCTAFSSATTILDNGTMSITSIDEVQPSCSGDANGSLTINISGGVGPFLYSIDDGVTTQGTATFAGLTAGTYNIRVTDSSGCDVSEPPYVLSEPFPFSASAGVSRDVSCDPSNGAEVRITNVVGGTPPYSFSFDGGATFSGSQTAILMPGTYNLIARDASCDFPMTIEVEGLPARPIVTLTPTVDYNCSGTGNITVTPDITTYNYTYELDGVLNTPDPTSNTFNDLPIGDYVITTNYVPQTPPTAAVLLVEDFGYGPTIPNANTSTALYYYESQLPDGIPSGSPRDGSGTNETQLNDYEYAVTSNIENPFTAWFSPVDHTTGDRSTEGRYLAINLGAVADGATIYQKEINDIIPNQDLNISLWAINLVRTIRDIGDPNLTIELRDPSTNTLVGSANTGFMPEEELWRQYEIALNPGAYTSLNLVITSTGSVINGSDVAIDDILVTQTPEICELSINTPISIEPGNAFASTATGSTNVSCNGLTDGTITFEVENFDATDGFDYSTDNWTTFTNSTSSPVTTAAVLGAGTQTVLIRRADDHSCEISVTRDITEPTPVVASASITEQFTCNNTGATITASATGGTPTYVYQLEDTSGNAIATYDYATNGNNTIFSGLAAGDYIVKATDLNTCEDAFDTVLTVVAPNNPTFTAEPILCYSGNSDGTIQVDVTSVPGNGGFQFSIEGNPWVTPNPATNTSYTFNNLSNGTYTIDVRDSFGCAAAQQTVTINRQVTVTASAENITACATSTDITITADGGDGNYVYALVANAATPAPGDFNPSNIITAPAIGDYDVYVRDKSGATDFCEAVFDINIAQDPALNITETLVHNLCFGDTNGSIALAVTGGEAPYEYSIDDGANYVTTATFNNLAAGIYPIRIKDANDCELANSFEITETDVLTAEAVLTQNYTCLVDGEITVGSVTATDGGSGDYQYSINGSSWTASTTGGHTFTGLTDGTYSIQVRDANATTCTLTLADIVIDPLPTEPTITTTLEYNCDGTANVNILPADATYTYSLGGSAYVSTNVFNNVAVGTYPISINYGRECTTDSNVTIENGNAFEAAIDAFTNLNCNTDGSGTITISANNFGTGGYEYSLDGAPFVGPFTTPETINSLAAGNYSIEVRDVTNAANVSPLTGCSITITQTLTEPAPVVASASITEEFTCNNTGATITASASGGTPTYVYQLEDNGGTPIVGYEFINNGNNTIFTGLAAGDYIVVARDINNCSDPIDTAINIAAPINPTFTAEGTACYSGANDGTIFVDITSLPGNGGFQFSLDGAPWVTPGTTSHTFTNLANGTYTVDVRDGYGCAATQQTVTLNDQLTATTILQPDLTCTADATITIDADGGSGTYIYEWSTTNAGPWNTTGFTANVYNTNTAGSYFFRITDTTAPTVCTFITNEVVVTPADTPVITSITPTNLNCNGDDSGALEIVIDTSVGLAPYSINVVNTTTGTVYGTQTSGLAAGTYEVTVTDAKGCFVTETETITEPNVINYTATSVPIQCDNTGTDPSNNTTPGEISISAITGGTAEYTYYLTANNGIPTQTYNTTPGNRDHTFTILSFGIYQIDIVDANGCAAFSTEIIASPPNDLDIDVSTSTANCADGGTAVVTVDAAVGSGSYEFAVLETYSPPYSTNYVNPDVPGGSTATFSSIANGIRLNPGVTYTFVVFDTTTKCYYFETSALPIDTPSNMTATLDAVNNVTCTGSADGNISFTFDNYDVGATAVGYEIFNLQSNISTGITGSSPVNPPTGARTVDNFATLAPGEYYLLLSEVGGAYPGCTVHGGNFTIRESVNLLDVTPVVTKNDNCNVNAGVITATGQFGTAPYEYQILPTGSTTPTVLTWAGTSNNTFNVEGGDYDVYVKDAYGCIQFNTINLPTDSTPEISLALVDECATEGNFEVVVTLDQAGVSPYRLSVNGAAYQNITFNGSNEYTVTGLSSGAAQTIEISDINGCGETENITIYPSYSASATPTKLLDCTASPNAEITISATGGSGSFTYEISGPVNQGLTALPSPANSTVWNLASAPGTYTVSIYDVNTPSCPATTFPVEIAPRLEPIFDTITPTDVTCNTANDGTITASVVNNGIGDYTFEITSLDGAAVSIAPTSTTATSATFTGLAPTTTAAGYIITVTADSATNNCPTNSTSIIVNEPIAMAVTLDPVVEFTCTPGNGNNQNSASITVASVTGGSTNYVRYEFFNDLDLVNPVQTGTSTTYTETNTAGGNYTINVYDDNGCLGTATATIEAYDELLTATTATSNDITCTPGSDGEVTITVTSSNSDATKYEFSIDGGTTYQPSNIFPGLGIGTHNFIIRHVDTGCILNASQIITDPNTFDIVVDKTSDVICFGTNTGAVNFSITDATYTDGFDYRVFEQVTNTPVTASVNHPNLGPTPTVNLGAGDYYVIITQDSNPDCENRADFSIAGPDATLSADRTVTEITCNPTNNGIIEIINPVGGWGGYEYLVFNTTAPPATGTSDAANYIGDPVFDNLSAGTYEVWIIDEEECTEQLTDVVLNNPTPIVAQLNVTQENCTNFDGVIEVTGTPSPNPVSGGQGNGYSYQLIKDGTPFGAEQTTTTFSGLGAGAYTVTVTDQWGCTLTTTTAVTLYEDIAPQTDIIKAIDCNSGGSIDVTQTGGEGSSYTYTITHIDGVPNVIAPTSSTATSASFTNLTQVGTYTFSITDNVTLCVKTIDRELVDIIYPEASVDASTNVTCNNDSDGTINVSVLDNGVGPYTFTIIDGDGATIGSPITPTSNTNTTAVFTGLRGTTPGITYTIRAMAFNGCTDDTQTATITQPDVITVPAPTAVSFNCTTGNVTNYPTITITGETGGSTNFVRYEFINTTTGTTVQNGTDNSYTETNFAGGNYTINVYDDNGCVGTTTTTIAAFDELQTVVPVATQIICSGTDIRIDATSSITNSTANPTNYEFREITSPASSFQGSNMFTGLDVGVHRFEARNISTGCIMQTEYIVEDPNTFTPEITILNNVVCNGTNSGQITLEVTDAVYTGNFEWEIFDTNNTPTNTGDDTSITSGTGMAPNTTTAPIALAAGNYRIRIAQETNPGCAAERFFSITEPEVIAPNASEQANPTCSNDQGSILVNPTGGEGPFTITLSNGTGYSNTQTNVSAFLFEGLAGGTYDIEITDTVGCIQNFPAEIILQTPEVIDASATATALTCFNENTATITASVAVRTFPATPVYEYQLNVYDASGTTITQTSVAQSNPTFTGLSAGTYSITVTDDFGCSDETPLQVIINPTEVSAQLIRTQALTCEDGVELQLSATGGLSGTYEYSIDNVTFTLMVGNTVNLPIPPTVLGAGTYQYYVRDANGCEAVLSNAITEDPIEDLILTIEPETSTFVNCNGDNTGNIFASATGGLGNYRYELYSAYNGSTLNPADLLAGPQNQGEFTGLTAGTYFVNVTSDDCTTEPQRVEITEPTILEVIDTNNFTDVTCNGEDDGTITVELQGGVGPYQYAISPNLNQFDSVNTFTDLAPGLYGVIAQDQNGCFEYLEYTISEPVVLTTTATTTPEICVGSEDGTITLTVDGGNGPYRTAINSNSEADFVQDRLDFTNLAAGNYLIFVRDVNNCETNIVVDVEPGVNLNATITPVYECSGDVPTNYVNITLEDSSVLGDVLYAIDSTNPNDMQLNPDFRNSTPGTHYIAIAHTNGCVQTFNFVIEDYQPLVLSLEQRNLNEITAIATGGKEEYTFIMGDRDNGTDNTFRINRTDTYTVTVIDENGCESVANIYMEFIDIDIPNVFTPDGDGLNDTWFPKNQEAFPEILTIIFDRYGREVYRMGVNDNPWDGLYQQTELPTGDYWYVIKLRGEEDDREFVGHFTLYR</sequence>
<dbReference type="Proteomes" id="UP000269412">
    <property type="component" value="Unassembled WGS sequence"/>
</dbReference>
<dbReference type="Pfam" id="PF13573">
    <property type="entry name" value="SprB"/>
    <property type="match status" value="12"/>
</dbReference>
<dbReference type="InterPro" id="IPR000998">
    <property type="entry name" value="MAM_dom"/>
</dbReference>
<dbReference type="GO" id="GO:0016020">
    <property type="term" value="C:membrane"/>
    <property type="evidence" value="ECO:0007669"/>
    <property type="project" value="InterPro"/>
</dbReference>
<dbReference type="NCBIfam" id="TIGR04131">
    <property type="entry name" value="Bac_Flav_CTERM"/>
    <property type="match status" value="1"/>
</dbReference>
<gene>
    <name evidence="2" type="ORF">CLV91_0894</name>
</gene>